<dbReference type="PANTHER" id="PTHR36508:SF1">
    <property type="entry name" value="PROTEIN SLYX"/>
    <property type="match status" value="1"/>
</dbReference>
<dbReference type="HOGENOM" id="CLU_2650376_0_0_5"/>
<evidence type="ECO:0000313" key="2">
    <source>
        <dbReference type="EMBL" id="AGH97210.1"/>
    </source>
</evidence>
<dbReference type="STRING" id="349215.A11S_376"/>
<evidence type="ECO:0000313" key="3">
    <source>
        <dbReference type="Proteomes" id="UP000011932"/>
    </source>
</evidence>
<reference evidence="2 3" key="1">
    <citation type="journal article" date="2013" name="ISME J.">
        <title>By their genes ye shall know them: genomic signatures of predatory bacteria.</title>
        <authorList>
            <person name="Pasternak Z."/>
            <person name="Pietrokovski S."/>
            <person name="Rotem O."/>
            <person name="Gophna U."/>
            <person name="Lurie-Weinberger M.N."/>
            <person name="Jurkevitch E."/>
        </authorList>
    </citation>
    <scope>NUCLEOTIDE SEQUENCE [LARGE SCALE GENOMIC DNA]</scope>
    <source>
        <strain evidence="2">EPB</strain>
    </source>
</reference>
<feature type="region of interest" description="Disordered" evidence="1">
    <location>
        <begin position="51"/>
        <end position="76"/>
    </location>
</feature>
<gene>
    <name evidence="2" type="ORF">A11S_376</name>
</gene>
<dbReference type="OrthoDB" id="5422806at2"/>
<dbReference type="KEGG" id="man:A11S_376"/>
<organism evidence="2 3">
    <name type="scientific">Micavibrio aeruginosavorus EPB</name>
    <dbReference type="NCBI Taxonomy" id="349215"/>
    <lineage>
        <taxon>Bacteria</taxon>
        <taxon>Pseudomonadati</taxon>
        <taxon>Bdellovibrionota</taxon>
        <taxon>Bdellovibrionia</taxon>
        <taxon>Bdellovibrionales</taxon>
        <taxon>Pseudobdellovibrionaceae</taxon>
        <taxon>Micavibrio</taxon>
    </lineage>
</organism>
<dbReference type="Pfam" id="PF04102">
    <property type="entry name" value="SlyX"/>
    <property type="match status" value="1"/>
</dbReference>
<proteinExistence type="predicted"/>
<dbReference type="PANTHER" id="PTHR36508">
    <property type="entry name" value="PROTEIN SLYX"/>
    <property type="match status" value="1"/>
</dbReference>
<dbReference type="AlphaFoldDB" id="M4VFE6"/>
<name>M4VFE6_9BACT</name>
<dbReference type="InterPro" id="IPR007236">
    <property type="entry name" value="SlyX"/>
</dbReference>
<dbReference type="RefSeq" id="WP_015466767.1">
    <property type="nucleotide sequence ID" value="NC_020812.1"/>
</dbReference>
<dbReference type="Proteomes" id="UP000011932">
    <property type="component" value="Chromosome"/>
</dbReference>
<sequence>MDSKIEELQIAMAHQDRQIADLNDMITRQWGEIDRLRRDLNMALGRVKALESATPDGEREGLSSIEQAALDIPPHY</sequence>
<evidence type="ECO:0000256" key="1">
    <source>
        <dbReference type="SAM" id="MobiDB-lite"/>
    </source>
</evidence>
<protein>
    <recommendedName>
        <fullName evidence="4">SlyX protein</fullName>
    </recommendedName>
</protein>
<dbReference type="EMBL" id="CP003538">
    <property type="protein sequence ID" value="AGH97210.1"/>
    <property type="molecule type" value="Genomic_DNA"/>
</dbReference>
<evidence type="ECO:0008006" key="4">
    <source>
        <dbReference type="Google" id="ProtNLM"/>
    </source>
</evidence>
<accession>M4VFE6</accession>